<sequence length="154" mass="17604">MDEREILRIAVRHDIDSYLTEALTLEFVRDVLKAARRTTTDREAWISVDERLPEAHTFWLVCAETDEGLTVQSMYFDGKNWIHDGEPTFCHSYMLRPTHWMPLPAAPGQTPVASPRDTLIEEIAEMVDHMGEGRRLEEYVGAIREMKSGDKGGA</sequence>
<evidence type="ECO:0000313" key="2">
    <source>
        <dbReference type="EMBL" id="ABO54159.1"/>
    </source>
</evidence>
<dbReference type="EMBL" id="CP000614">
    <property type="protein sequence ID" value="ABO54159.1"/>
    <property type="molecule type" value="Genomic_DNA"/>
</dbReference>
<reference evidence="3" key="1">
    <citation type="submission" date="2007-03" db="EMBL/GenBank/DDBJ databases">
        <title>Complete sequence of chromosome 1 of Burkholderia vietnamiensis G4.</title>
        <authorList>
            <consortium name="US DOE Joint Genome Institute"/>
            <person name="Copeland A."/>
            <person name="Lucas S."/>
            <person name="Lapidus A."/>
            <person name="Barry K."/>
            <person name="Detter J.C."/>
            <person name="Glavina del Rio T."/>
            <person name="Hammon N."/>
            <person name="Israni S."/>
            <person name="Dalin E."/>
            <person name="Tice H."/>
            <person name="Pitluck S."/>
            <person name="Chain P."/>
            <person name="Malfatti S."/>
            <person name="Shin M."/>
            <person name="Vergez L."/>
            <person name="Schmutz J."/>
            <person name="Larimer F."/>
            <person name="Land M."/>
            <person name="Hauser L."/>
            <person name="Kyrpides N."/>
            <person name="Tiedje J."/>
            <person name="Richardson P."/>
        </authorList>
    </citation>
    <scope>NUCLEOTIDE SEQUENCE [LARGE SCALE GENOMIC DNA]</scope>
    <source>
        <strain evidence="3">G4 / LMG 22486</strain>
    </source>
</reference>
<dbReference type="HOGENOM" id="CLU_143343_0_0_4"/>
<organism evidence="2 3">
    <name type="scientific">Burkholderia vietnamiensis (strain G4 / LMG 22486)</name>
    <name type="common">Burkholderia cepacia (strain R1808)</name>
    <dbReference type="NCBI Taxonomy" id="269482"/>
    <lineage>
        <taxon>Bacteria</taxon>
        <taxon>Pseudomonadati</taxon>
        <taxon>Pseudomonadota</taxon>
        <taxon>Betaproteobacteria</taxon>
        <taxon>Burkholderiales</taxon>
        <taxon>Burkholderiaceae</taxon>
        <taxon>Burkholderia</taxon>
        <taxon>Burkholderia cepacia complex</taxon>
    </lineage>
</organism>
<evidence type="ECO:0000259" key="1">
    <source>
        <dbReference type="Pfam" id="PF04448"/>
    </source>
</evidence>
<dbReference type="Pfam" id="PF04448">
    <property type="entry name" value="DUF551"/>
    <property type="match status" value="1"/>
</dbReference>
<protein>
    <recommendedName>
        <fullName evidence="1">DUF551 domain-containing protein</fullName>
    </recommendedName>
</protein>
<feature type="domain" description="DUF551" evidence="1">
    <location>
        <begin position="44"/>
        <end position="107"/>
    </location>
</feature>
<dbReference type="Proteomes" id="UP000002287">
    <property type="component" value="Chromosome 1"/>
</dbReference>
<proteinExistence type="predicted"/>
<evidence type="ECO:0000313" key="3">
    <source>
        <dbReference type="Proteomes" id="UP000002287"/>
    </source>
</evidence>
<accession>A4JD06</accession>
<dbReference type="AlphaFoldDB" id="A4JD06"/>
<dbReference type="InterPro" id="IPR007539">
    <property type="entry name" value="DUF551"/>
</dbReference>
<gene>
    <name evidence="2" type="ordered locus">Bcep1808_1148</name>
</gene>
<name>A4JD06_BURVG</name>
<dbReference type="KEGG" id="bvi:Bcep1808_1148"/>